<keyword evidence="2" id="KW-0472">Membrane</keyword>
<feature type="region of interest" description="Disordered" evidence="1">
    <location>
        <begin position="249"/>
        <end position="296"/>
    </location>
</feature>
<evidence type="ECO:0000313" key="4">
    <source>
        <dbReference type="Proteomes" id="UP000747542"/>
    </source>
</evidence>
<comment type="caution">
    <text evidence="3">The sequence shown here is derived from an EMBL/GenBank/DDBJ whole genome shotgun (WGS) entry which is preliminary data.</text>
</comment>
<feature type="transmembrane region" description="Helical" evidence="2">
    <location>
        <begin position="99"/>
        <end position="117"/>
    </location>
</feature>
<reference evidence="3" key="1">
    <citation type="journal article" date="2021" name="Sci. Adv.">
        <title>The American lobster genome reveals insights on longevity, neural, and immune adaptations.</title>
        <authorList>
            <person name="Polinski J.M."/>
            <person name="Zimin A.V."/>
            <person name="Clark K.F."/>
            <person name="Kohn A.B."/>
            <person name="Sadowski N."/>
            <person name="Timp W."/>
            <person name="Ptitsyn A."/>
            <person name="Khanna P."/>
            <person name="Romanova D.Y."/>
            <person name="Williams P."/>
            <person name="Greenwood S.J."/>
            <person name="Moroz L.L."/>
            <person name="Walt D.R."/>
            <person name="Bodnar A.G."/>
        </authorList>
    </citation>
    <scope>NUCLEOTIDE SEQUENCE</scope>
    <source>
        <strain evidence="3">GMGI-L3</strain>
    </source>
</reference>
<sequence>MKFQRIESMQLDGRRCGQGRSSRRLGSASRPPTDDEDDSVRVHLADTTTPSTTPGEEVCLTRLNVPSTHASSRRTSANSSVYSRMPDNFNLFRMGGINWCLWTAFIVITMLLVPAHLYLKNSNYRGELIGILFVIILLFLVCFSVSLFHTKTRAILLHRLNLEDDARGCTLDSETASPSRRRPLFPSTTLTNNRLPRHLSYPLVRVSMSSPDLLINGQTTSATERVGRSHPHVTRGTLNGVLRSYELTDQRPQASPATDAGSDPPPYHLAILLPTPTHSPNSRECETPPPAYEIVQ</sequence>
<keyword evidence="4" id="KW-1185">Reference proteome</keyword>
<keyword evidence="2" id="KW-1133">Transmembrane helix</keyword>
<keyword evidence="2" id="KW-0812">Transmembrane</keyword>
<protein>
    <submittedName>
        <fullName evidence="3">Uncharacterized protein</fullName>
    </submittedName>
</protein>
<name>A0A8J5MVZ6_HOMAM</name>
<evidence type="ECO:0000313" key="3">
    <source>
        <dbReference type="EMBL" id="KAG7165427.1"/>
    </source>
</evidence>
<evidence type="ECO:0000256" key="1">
    <source>
        <dbReference type="SAM" id="MobiDB-lite"/>
    </source>
</evidence>
<dbReference type="EMBL" id="JAHLQT010024345">
    <property type="protein sequence ID" value="KAG7165427.1"/>
    <property type="molecule type" value="Genomic_DNA"/>
</dbReference>
<feature type="region of interest" description="Disordered" evidence="1">
    <location>
        <begin position="1"/>
        <end position="39"/>
    </location>
</feature>
<evidence type="ECO:0000256" key="2">
    <source>
        <dbReference type="SAM" id="Phobius"/>
    </source>
</evidence>
<feature type="compositionally biased region" description="Pro residues" evidence="1">
    <location>
        <begin position="287"/>
        <end position="296"/>
    </location>
</feature>
<feature type="compositionally biased region" description="Low complexity" evidence="1">
    <location>
        <begin position="18"/>
        <end position="30"/>
    </location>
</feature>
<gene>
    <name evidence="3" type="ORF">Hamer_G007259</name>
</gene>
<dbReference type="AlphaFoldDB" id="A0A8J5MVZ6"/>
<accession>A0A8J5MVZ6</accession>
<dbReference type="OrthoDB" id="7683804at2759"/>
<proteinExistence type="predicted"/>
<feature type="transmembrane region" description="Helical" evidence="2">
    <location>
        <begin position="129"/>
        <end position="149"/>
    </location>
</feature>
<dbReference type="Proteomes" id="UP000747542">
    <property type="component" value="Unassembled WGS sequence"/>
</dbReference>
<organism evidence="3 4">
    <name type="scientific">Homarus americanus</name>
    <name type="common">American lobster</name>
    <dbReference type="NCBI Taxonomy" id="6706"/>
    <lineage>
        <taxon>Eukaryota</taxon>
        <taxon>Metazoa</taxon>
        <taxon>Ecdysozoa</taxon>
        <taxon>Arthropoda</taxon>
        <taxon>Crustacea</taxon>
        <taxon>Multicrustacea</taxon>
        <taxon>Malacostraca</taxon>
        <taxon>Eumalacostraca</taxon>
        <taxon>Eucarida</taxon>
        <taxon>Decapoda</taxon>
        <taxon>Pleocyemata</taxon>
        <taxon>Astacidea</taxon>
        <taxon>Nephropoidea</taxon>
        <taxon>Nephropidae</taxon>
        <taxon>Homarus</taxon>
    </lineage>
</organism>